<organism evidence="2 3">
    <name type="scientific">Pristionchus pacificus</name>
    <name type="common">Parasitic nematode worm</name>
    <dbReference type="NCBI Taxonomy" id="54126"/>
    <lineage>
        <taxon>Eukaryota</taxon>
        <taxon>Metazoa</taxon>
        <taxon>Ecdysozoa</taxon>
        <taxon>Nematoda</taxon>
        <taxon>Chromadorea</taxon>
        <taxon>Rhabditida</taxon>
        <taxon>Rhabditina</taxon>
        <taxon>Diplogasteromorpha</taxon>
        <taxon>Diplogasteroidea</taxon>
        <taxon>Neodiplogasteridae</taxon>
        <taxon>Pristionchus</taxon>
    </lineage>
</organism>
<gene>
    <name evidence="2" type="primary">WBGene00110751</name>
</gene>
<accession>A0A2A6CWN3</accession>
<feature type="region of interest" description="Disordered" evidence="1">
    <location>
        <begin position="1"/>
        <end position="141"/>
    </location>
</feature>
<evidence type="ECO:0000313" key="3">
    <source>
        <dbReference type="Proteomes" id="UP000005239"/>
    </source>
</evidence>
<feature type="compositionally biased region" description="Basic and acidic residues" evidence="1">
    <location>
        <begin position="61"/>
        <end position="81"/>
    </location>
</feature>
<reference evidence="3" key="1">
    <citation type="journal article" date="2008" name="Nat. Genet.">
        <title>The Pristionchus pacificus genome provides a unique perspective on nematode lifestyle and parasitism.</title>
        <authorList>
            <person name="Dieterich C."/>
            <person name="Clifton S.W."/>
            <person name="Schuster L.N."/>
            <person name="Chinwalla A."/>
            <person name="Delehaunty K."/>
            <person name="Dinkelacker I."/>
            <person name="Fulton L."/>
            <person name="Fulton R."/>
            <person name="Godfrey J."/>
            <person name="Minx P."/>
            <person name="Mitreva M."/>
            <person name="Roeseler W."/>
            <person name="Tian H."/>
            <person name="Witte H."/>
            <person name="Yang S.P."/>
            <person name="Wilson R.K."/>
            <person name="Sommer R.J."/>
        </authorList>
    </citation>
    <scope>NUCLEOTIDE SEQUENCE [LARGE SCALE GENOMIC DNA]</scope>
    <source>
        <strain evidence="3">PS312</strain>
    </source>
</reference>
<feature type="region of interest" description="Disordered" evidence="1">
    <location>
        <begin position="357"/>
        <end position="470"/>
    </location>
</feature>
<keyword evidence="3" id="KW-1185">Reference proteome</keyword>
<name>A0A2A6CWN3_PRIPA</name>
<feature type="compositionally biased region" description="Basic and acidic residues" evidence="1">
    <location>
        <begin position="17"/>
        <end position="40"/>
    </location>
</feature>
<feature type="compositionally biased region" description="Basic and acidic residues" evidence="1">
    <location>
        <begin position="430"/>
        <end position="447"/>
    </location>
</feature>
<sequence>MSSDVPMDQDEDNDEFFSARDELKKAKESPPPQRSDREYPAKVNADNSPSSGRKSKASRKSSREKNFFSDEKAIAGSDKDRRSSKRRKDKNKWDRREYKKEELDPLPVKKKETKKKEVKPVRVATEEVSKTDEESEPQQPPIELQSQVLPAPFVPTGPQPRPCFAREPENMIMSCLVERGFIPKARYKVLRFATTQELVEFDGVGEQVKHPTYSDRAITNNWRRWGAHRTLCDQGGYLPDPQNKRPIKIEVVFVGPPYTTAPSARFGASSLPGRALSDNAQQEQRHTGQPKHVRCVVWSRGNVAHRIFDSVRAFGNRRPCAGSIKVESGPAVAEGHRIGKLVEEMVKAGGFVPRKLPVRKEQAPGGQPQVVVIVKQKPAPGSKEKPKKKEKGSKEKKKKKKKKKENGKSSSTETDSDEHGEDDGSGGKGRKADGKEVRGVGHWETRKKAAPVPPKAAGSKEPRRRKAEKK</sequence>
<dbReference type="Proteomes" id="UP000005239">
    <property type="component" value="Unassembled WGS sequence"/>
</dbReference>
<accession>A0A8R1YF75</accession>
<evidence type="ECO:0000313" key="2">
    <source>
        <dbReference type="EnsemblMetazoa" id="PPA21197.1"/>
    </source>
</evidence>
<protein>
    <submittedName>
        <fullName evidence="2">Uncharacterized protein</fullName>
    </submittedName>
</protein>
<dbReference type="AlphaFoldDB" id="A0A2A6CWN3"/>
<feature type="compositionally biased region" description="Acidic residues" evidence="1">
    <location>
        <begin position="414"/>
        <end position="424"/>
    </location>
</feature>
<feature type="compositionally biased region" description="Basic residues" evidence="1">
    <location>
        <begin position="385"/>
        <end position="405"/>
    </location>
</feature>
<evidence type="ECO:0000256" key="1">
    <source>
        <dbReference type="SAM" id="MobiDB-lite"/>
    </source>
</evidence>
<dbReference type="PANTHER" id="PTHR48441:SF1">
    <property type="entry name" value="NT-3"/>
    <property type="match status" value="1"/>
</dbReference>
<feature type="compositionally biased region" description="Low complexity" evidence="1">
    <location>
        <begin position="363"/>
        <end position="381"/>
    </location>
</feature>
<proteinExistence type="predicted"/>
<feature type="compositionally biased region" description="Basic and acidic residues" evidence="1">
    <location>
        <begin position="91"/>
        <end position="132"/>
    </location>
</feature>
<reference evidence="2" key="2">
    <citation type="submission" date="2022-06" db="UniProtKB">
        <authorList>
            <consortium name="EnsemblMetazoa"/>
        </authorList>
    </citation>
    <scope>IDENTIFICATION</scope>
    <source>
        <strain evidence="2">PS312</strain>
    </source>
</reference>
<dbReference type="EnsemblMetazoa" id="PPA21197.1">
    <property type="protein sequence ID" value="PPA21197.1"/>
    <property type="gene ID" value="WBGene00110751"/>
</dbReference>
<dbReference type="PANTHER" id="PTHR48441">
    <property type="match status" value="1"/>
</dbReference>